<name>A0A0E9RWY0_ANGAN</name>
<reference evidence="1" key="2">
    <citation type="journal article" date="2015" name="Fish Shellfish Immunol.">
        <title>Early steps in the European eel (Anguilla anguilla)-Vibrio vulnificus interaction in the gills: Role of the RtxA13 toxin.</title>
        <authorList>
            <person name="Callol A."/>
            <person name="Pajuelo D."/>
            <person name="Ebbesson L."/>
            <person name="Teles M."/>
            <person name="MacKenzie S."/>
            <person name="Amaro C."/>
        </authorList>
    </citation>
    <scope>NUCLEOTIDE SEQUENCE</scope>
</reference>
<protein>
    <submittedName>
        <fullName evidence="1">Uncharacterized protein</fullName>
    </submittedName>
</protein>
<accession>A0A0E9RWY0</accession>
<sequence>MMDLFCHALTYFRLSFWTYSFTFVRKVIKICMI</sequence>
<proteinExistence type="predicted"/>
<dbReference type="EMBL" id="GBXM01074921">
    <property type="protein sequence ID" value="JAH33656.1"/>
    <property type="molecule type" value="Transcribed_RNA"/>
</dbReference>
<organism evidence="1">
    <name type="scientific">Anguilla anguilla</name>
    <name type="common">European freshwater eel</name>
    <name type="synonym">Muraena anguilla</name>
    <dbReference type="NCBI Taxonomy" id="7936"/>
    <lineage>
        <taxon>Eukaryota</taxon>
        <taxon>Metazoa</taxon>
        <taxon>Chordata</taxon>
        <taxon>Craniata</taxon>
        <taxon>Vertebrata</taxon>
        <taxon>Euteleostomi</taxon>
        <taxon>Actinopterygii</taxon>
        <taxon>Neopterygii</taxon>
        <taxon>Teleostei</taxon>
        <taxon>Anguilliformes</taxon>
        <taxon>Anguillidae</taxon>
        <taxon>Anguilla</taxon>
    </lineage>
</organism>
<reference evidence="1" key="1">
    <citation type="submission" date="2014-11" db="EMBL/GenBank/DDBJ databases">
        <authorList>
            <person name="Amaro Gonzalez C."/>
        </authorList>
    </citation>
    <scope>NUCLEOTIDE SEQUENCE</scope>
</reference>
<dbReference type="AlphaFoldDB" id="A0A0E9RWY0"/>
<evidence type="ECO:0000313" key="1">
    <source>
        <dbReference type="EMBL" id="JAH33656.1"/>
    </source>
</evidence>